<proteinExistence type="predicted"/>
<feature type="domain" description="Endonuclease/exonuclease/phosphatase" evidence="1">
    <location>
        <begin position="10"/>
        <end position="249"/>
    </location>
</feature>
<evidence type="ECO:0000313" key="3">
    <source>
        <dbReference type="Proteomes" id="UP000482800"/>
    </source>
</evidence>
<evidence type="ECO:0000313" key="2">
    <source>
        <dbReference type="EMBL" id="GFJ83521.1"/>
    </source>
</evidence>
<dbReference type="SUPFAM" id="SSF56219">
    <property type="entry name" value="DNase I-like"/>
    <property type="match status" value="1"/>
</dbReference>
<dbReference type="Gene3D" id="3.60.10.10">
    <property type="entry name" value="Endonuclease/exonuclease/phosphatase"/>
    <property type="match status" value="1"/>
</dbReference>
<dbReference type="GO" id="GO:0004767">
    <property type="term" value="F:sphingomyelin phosphodiesterase activity"/>
    <property type="evidence" value="ECO:0007669"/>
    <property type="project" value="InterPro"/>
</dbReference>
<dbReference type="PANTHER" id="PTHR16320">
    <property type="entry name" value="SPHINGOMYELINASE FAMILY MEMBER"/>
    <property type="match status" value="1"/>
</dbReference>
<comment type="caution">
    <text evidence="2">The sequence shown here is derived from an EMBL/GenBank/DDBJ whole genome shotgun (WGS) entry which is preliminary data.</text>
</comment>
<name>A0A6V8KM65_9ACTN</name>
<evidence type="ECO:0000259" key="1">
    <source>
        <dbReference type="Pfam" id="PF03372"/>
    </source>
</evidence>
<gene>
    <name evidence="2" type="ORF">Phou_077010</name>
</gene>
<dbReference type="EMBL" id="BLPF01000003">
    <property type="protein sequence ID" value="GFJ83521.1"/>
    <property type="molecule type" value="Genomic_DNA"/>
</dbReference>
<protein>
    <recommendedName>
        <fullName evidence="1">Endonuclease/exonuclease/phosphatase domain-containing protein</fullName>
    </recommendedName>
</protein>
<dbReference type="AlphaFoldDB" id="A0A6V8KM65"/>
<dbReference type="InterPro" id="IPR036691">
    <property type="entry name" value="Endo/exonu/phosph_ase_sf"/>
</dbReference>
<keyword evidence="3" id="KW-1185">Reference proteome</keyword>
<dbReference type="PANTHER" id="PTHR16320:SF23">
    <property type="entry name" value="SPHINGOMYELINASE C 1"/>
    <property type="match status" value="1"/>
</dbReference>
<dbReference type="Proteomes" id="UP000482800">
    <property type="component" value="Unassembled WGS sequence"/>
</dbReference>
<organism evidence="2 3">
    <name type="scientific">Phytohabitans houttuyneae</name>
    <dbReference type="NCBI Taxonomy" id="1076126"/>
    <lineage>
        <taxon>Bacteria</taxon>
        <taxon>Bacillati</taxon>
        <taxon>Actinomycetota</taxon>
        <taxon>Actinomycetes</taxon>
        <taxon>Micromonosporales</taxon>
        <taxon>Micromonosporaceae</taxon>
    </lineage>
</organism>
<reference evidence="2 3" key="1">
    <citation type="submission" date="2020-03" db="EMBL/GenBank/DDBJ databases">
        <title>Whole genome shotgun sequence of Phytohabitans houttuyneae NBRC 108639.</title>
        <authorList>
            <person name="Komaki H."/>
            <person name="Tamura T."/>
        </authorList>
    </citation>
    <scope>NUCLEOTIDE SEQUENCE [LARGE SCALE GENOMIC DNA]</scope>
    <source>
        <strain evidence="2 3">NBRC 108639</strain>
    </source>
</reference>
<dbReference type="InterPro" id="IPR005135">
    <property type="entry name" value="Endo/exonuclease/phosphatase"/>
</dbReference>
<dbReference type="InterPro" id="IPR038772">
    <property type="entry name" value="Sph/SMPD2-like"/>
</dbReference>
<accession>A0A6V8KM65</accession>
<sequence>MPVTGIRLLTFNALIRGDVRPRLRALAGILQEAEYDVVCLQEILHRGSARLLGRRTPSYGFRAAGGFALLRGGLMMLSRWPLVRHHFTRYPVTGPARTELLMRKGAQVAVVRTPGGDLAVVNTHLSANRDDDWTAGNRYTRIAEAELQTLAALVAAIDPALPVVVAGDFNVPRHSPTLTAFRAAAGLDDLLSGDSSPTFRPTARFPKPPALDQIYLRSTPSRALTGDARLAFQDPVRLPDAREAYLSDHYAIEADLTLTGPADHRG</sequence>
<reference evidence="2 3" key="2">
    <citation type="submission" date="2020-03" db="EMBL/GenBank/DDBJ databases">
        <authorList>
            <person name="Ichikawa N."/>
            <person name="Kimura A."/>
            <person name="Kitahashi Y."/>
            <person name="Uohara A."/>
        </authorList>
    </citation>
    <scope>NUCLEOTIDE SEQUENCE [LARGE SCALE GENOMIC DNA]</scope>
    <source>
        <strain evidence="2 3">NBRC 108639</strain>
    </source>
</reference>
<dbReference type="Pfam" id="PF03372">
    <property type="entry name" value="Exo_endo_phos"/>
    <property type="match status" value="1"/>
</dbReference>